<dbReference type="SUPFAM" id="SSF51621">
    <property type="entry name" value="Phosphoenolpyruvate/pyruvate domain"/>
    <property type="match status" value="1"/>
</dbReference>
<dbReference type="InterPro" id="IPR018274">
    <property type="entry name" value="PEP_util_AS"/>
</dbReference>
<keyword evidence="14 17" id="KW-0418">Kinase</keyword>
<dbReference type="EC" id="2.7.3.9" evidence="6 17"/>
<dbReference type="EMBL" id="JBHUFV010000015">
    <property type="protein sequence ID" value="MFD1931723.1"/>
    <property type="molecule type" value="Genomic_DNA"/>
</dbReference>
<keyword evidence="13 17" id="KW-0479">Metal-binding</keyword>
<evidence type="ECO:0000256" key="6">
    <source>
        <dbReference type="ARBA" id="ARBA00012232"/>
    </source>
</evidence>
<comment type="caution">
    <text evidence="21">The sequence shown here is derived from an EMBL/GenBank/DDBJ whole genome shotgun (WGS) entry which is preliminary data.</text>
</comment>
<organism evidence="21 22">
    <name type="scientific">Nonomuraea mangrovi</name>
    <dbReference type="NCBI Taxonomy" id="2316207"/>
    <lineage>
        <taxon>Bacteria</taxon>
        <taxon>Bacillati</taxon>
        <taxon>Actinomycetota</taxon>
        <taxon>Actinomycetes</taxon>
        <taxon>Streptosporangiales</taxon>
        <taxon>Streptosporangiaceae</taxon>
        <taxon>Nonomuraea</taxon>
    </lineage>
</organism>
<dbReference type="PRINTS" id="PR01736">
    <property type="entry name" value="PHPHTRNFRASE"/>
</dbReference>
<evidence type="ECO:0000256" key="14">
    <source>
        <dbReference type="ARBA" id="ARBA00022777"/>
    </source>
</evidence>
<comment type="catalytic activity">
    <reaction evidence="1 17">
        <text>L-histidyl-[protein] + phosphoenolpyruvate = N(pros)-phospho-L-histidyl-[protein] + pyruvate</text>
        <dbReference type="Rhea" id="RHEA:23880"/>
        <dbReference type="Rhea" id="RHEA-COMP:9745"/>
        <dbReference type="Rhea" id="RHEA-COMP:9746"/>
        <dbReference type="ChEBI" id="CHEBI:15361"/>
        <dbReference type="ChEBI" id="CHEBI:29979"/>
        <dbReference type="ChEBI" id="CHEBI:58702"/>
        <dbReference type="ChEBI" id="CHEBI:64837"/>
        <dbReference type="EC" id="2.7.3.9"/>
    </reaction>
</comment>
<keyword evidence="15 17" id="KW-0460">Magnesium</keyword>
<evidence type="ECO:0000256" key="3">
    <source>
        <dbReference type="ARBA" id="ARBA00002728"/>
    </source>
</evidence>
<dbReference type="PANTHER" id="PTHR46244:SF3">
    <property type="entry name" value="PHOSPHOENOLPYRUVATE-PROTEIN PHOSPHOTRANSFERASE"/>
    <property type="match status" value="1"/>
</dbReference>
<accession>A0ABW4SQP0</accession>
<keyword evidence="22" id="KW-1185">Reference proteome</keyword>
<comment type="cofactor">
    <cofactor evidence="2 17">
        <name>Mg(2+)</name>
        <dbReference type="ChEBI" id="CHEBI:18420"/>
    </cofactor>
</comment>
<evidence type="ECO:0000256" key="10">
    <source>
        <dbReference type="ARBA" id="ARBA00022597"/>
    </source>
</evidence>
<evidence type="ECO:0000256" key="7">
    <source>
        <dbReference type="ARBA" id="ARBA00016544"/>
    </source>
</evidence>
<dbReference type="InterPro" id="IPR050499">
    <property type="entry name" value="PEP-utilizing_PTS_enzyme"/>
</dbReference>
<evidence type="ECO:0000256" key="5">
    <source>
        <dbReference type="ARBA" id="ARBA00007837"/>
    </source>
</evidence>
<comment type="subcellular location">
    <subcellularLocation>
        <location evidence="4 17">Cytoplasm</location>
    </subcellularLocation>
</comment>
<proteinExistence type="inferred from homology"/>
<keyword evidence="8 17" id="KW-0813">Transport</keyword>
<evidence type="ECO:0000256" key="11">
    <source>
        <dbReference type="ARBA" id="ARBA00022679"/>
    </source>
</evidence>
<dbReference type="Gene3D" id="3.20.20.60">
    <property type="entry name" value="Phosphoenolpyruvate-binding domains"/>
    <property type="match status" value="1"/>
</dbReference>
<dbReference type="InterPro" id="IPR023151">
    <property type="entry name" value="PEP_util_CS"/>
</dbReference>
<dbReference type="Proteomes" id="UP001597368">
    <property type="component" value="Unassembled WGS sequence"/>
</dbReference>
<evidence type="ECO:0000256" key="13">
    <source>
        <dbReference type="ARBA" id="ARBA00022723"/>
    </source>
</evidence>
<keyword evidence="11 17" id="KW-0808">Transferase</keyword>
<dbReference type="InterPro" id="IPR040442">
    <property type="entry name" value="Pyrv_kinase-like_dom_sf"/>
</dbReference>
<evidence type="ECO:0000259" key="18">
    <source>
        <dbReference type="Pfam" id="PF00391"/>
    </source>
</evidence>
<dbReference type="InterPro" id="IPR008731">
    <property type="entry name" value="PTS_EIN"/>
</dbReference>
<keyword evidence="10 17" id="KW-0762">Sugar transport</keyword>
<dbReference type="SUPFAM" id="SSF47831">
    <property type="entry name" value="Enzyme I of the PEP:sugar phosphotransferase system HPr-binding (sub)domain"/>
    <property type="match status" value="1"/>
</dbReference>
<reference evidence="22" key="1">
    <citation type="journal article" date="2019" name="Int. J. Syst. Evol. Microbiol.">
        <title>The Global Catalogue of Microorganisms (GCM) 10K type strain sequencing project: providing services to taxonomists for standard genome sequencing and annotation.</title>
        <authorList>
            <consortium name="The Broad Institute Genomics Platform"/>
            <consortium name="The Broad Institute Genome Sequencing Center for Infectious Disease"/>
            <person name="Wu L."/>
            <person name="Ma J."/>
        </authorList>
    </citation>
    <scope>NUCLEOTIDE SEQUENCE [LARGE SCALE GENOMIC DNA]</scope>
    <source>
        <strain evidence="22">ICMP 6774ER</strain>
    </source>
</reference>
<gene>
    <name evidence="21" type="primary">ptsP</name>
    <name evidence="21" type="ORF">ACFSKW_09550</name>
</gene>
<evidence type="ECO:0000313" key="22">
    <source>
        <dbReference type="Proteomes" id="UP001597368"/>
    </source>
</evidence>
<protein>
    <recommendedName>
        <fullName evidence="7 17">Phosphoenolpyruvate-protein phosphotransferase</fullName>
        <ecNumber evidence="6 17">2.7.3.9</ecNumber>
    </recommendedName>
    <alternativeName>
        <fullName evidence="16 17">Phosphotransferase system, enzyme I</fullName>
    </alternativeName>
</protein>
<evidence type="ECO:0000256" key="17">
    <source>
        <dbReference type="PIRNR" id="PIRNR000732"/>
    </source>
</evidence>
<sequence length="556" mass="56962">MTISGVGASPGIGHGPVYVLTVSVPEPPEGATYQGEAEQEKARAHAALDRVAGELEARGVRAGGQAKDVLAAQALMARDPGLAVGVDALIERGTAAARAVYVSFGKYRDLLAAAGGYMGQRVADLDDVRDRVVAVLTGHPLPSVPTVAAEPYVLVARDLAPADTVLLTKDVVAAFVTEEGGPTSHTAILARAMGVPAVVAARGATTLRPGVRVLVDGGAGTVTVEPGEERVAEARRVSDARRRALDAATGPGRTADGHPVPLLANIGGPRDVKAALEGGAEGVGLYRTEFLFLDRTEPPTLEEQRDAYRTVLEAFPHGKVVVRTLDAGADKPLAFLPPPTAEPNPALGERGIRLFKAFPDVMSAQLRALAGAAEGMADRLQVMAPMVSTVEEAAWFVHECATRGLDSAGAMIEVPAAALRSKDLAGVVDFFSIGTNDLAQYAFAADRQVGALVALQDPWQPALLDLIAAAVGDHGVPCGVCGEAAADPALACVLVGLGVATLSMSAPALPAVRAGLARHSLAQCRTAAAAARGHVTAQAARNAARAELPGLAELGL</sequence>
<dbReference type="InterPro" id="IPR024692">
    <property type="entry name" value="PTS_EI"/>
</dbReference>
<dbReference type="NCBIfam" id="TIGR01417">
    <property type="entry name" value="PTS_I_fam"/>
    <property type="match status" value="1"/>
</dbReference>
<evidence type="ECO:0000256" key="16">
    <source>
        <dbReference type="ARBA" id="ARBA00033235"/>
    </source>
</evidence>
<evidence type="ECO:0000256" key="8">
    <source>
        <dbReference type="ARBA" id="ARBA00022448"/>
    </source>
</evidence>
<dbReference type="SUPFAM" id="SSF52009">
    <property type="entry name" value="Phosphohistidine domain"/>
    <property type="match status" value="1"/>
</dbReference>
<feature type="domain" description="Phosphotransferase system enzyme I N-terminal" evidence="20">
    <location>
        <begin position="5"/>
        <end position="121"/>
    </location>
</feature>
<evidence type="ECO:0000313" key="21">
    <source>
        <dbReference type="EMBL" id="MFD1931723.1"/>
    </source>
</evidence>
<evidence type="ECO:0000256" key="1">
    <source>
        <dbReference type="ARBA" id="ARBA00000683"/>
    </source>
</evidence>
<dbReference type="Pfam" id="PF02896">
    <property type="entry name" value="PEP-utilizers_C"/>
    <property type="match status" value="1"/>
</dbReference>
<comment type="function">
    <text evidence="3 17">General (non sugar-specific) component of the phosphoenolpyruvate-dependent sugar phosphotransferase system (sugar PTS). This major carbohydrate active-transport system catalyzes the phosphorylation of incoming sugar substrates concomitantly with their translocation across the cell membrane. Enzyme I transfers the phosphoryl group from phosphoenolpyruvate (PEP) to the phosphoryl carrier protein (HPr).</text>
</comment>
<dbReference type="PIRSF" id="PIRSF000732">
    <property type="entry name" value="PTS_enzyme_I"/>
    <property type="match status" value="1"/>
</dbReference>
<evidence type="ECO:0000259" key="20">
    <source>
        <dbReference type="Pfam" id="PF05524"/>
    </source>
</evidence>
<dbReference type="InterPro" id="IPR036637">
    <property type="entry name" value="Phosphohistidine_dom_sf"/>
</dbReference>
<evidence type="ECO:0000256" key="15">
    <source>
        <dbReference type="ARBA" id="ARBA00022842"/>
    </source>
</evidence>
<evidence type="ECO:0000256" key="2">
    <source>
        <dbReference type="ARBA" id="ARBA00001946"/>
    </source>
</evidence>
<feature type="domain" description="PEP-utilising enzyme mobile" evidence="18">
    <location>
        <begin position="150"/>
        <end position="220"/>
    </location>
</feature>
<keyword evidence="12 17" id="KW-0598">Phosphotransferase system</keyword>
<dbReference type="InterPro" id="IPR008279">
    <property type="entry name" value="PEP-util_enz_mobile_dom"/>
</dbReference>
<dbReference type="PANTHER" id="PTHR46244">
    <property type="entry name" value="PHOSPHOENOLPYRUVATE-PROTEIN PHOSPHOTRANSFERASE"/>
    <property type="match status" value="1"/>
</dbReference>
<evidence type="ECO:0000256" key="9">
    <source>
        <dbReference type="ARBA" id="ARBA00022490"/>
    </source>
</evidence>
<dbReference type="RefSeq" id="WP_379571294.1">
    <property type="nucleotide sequence ID" value="NZ_JBHUFV010000015.1"/>
</dbReference>
<dbReference type="Pfam" id="PF05524">
    <property type="entry name" value="PEP-utilisers_N"/>
    <property type="match status" value="1"/>
</dbReference>
<dbReference type="InterPro" id="IPR036618">
    <property type="entry name" value="PtsI_HPr-bd_sf"/>
</dbReference>
<feature type="domain" description="PEP-utilising enzyme C-terminal" evidence="19">
    <location>
        <begin position="249"/>
        <end position="518"/>
    </location>
</feature>
<dbReference type="GO" id="GO:0008965">
    <property type="term" value="F:phosphoenolpyruvate-protein phosphotransferase activity"/>
    <property type="evidence" value="ECO:0007669"/>
    <property type="project" value="UniProtKB-EC"/>
</dbReference>
<keyword evidence="9 17" id="KW-0963">Cytoplasm</keyword>
<dbReference type="InterPro" id="IPR006318">
    <property type="entry name" value="PTS_EI-like"/>
</dbReference>
<dbReference type="PROSITE" id="PS00370">
    <property type="entry name" value="PEP_ENZYMES_PHOS_SITE"/>
    <property type="match status" value="1"/>
</dbReference>
<dbReference type="Gene3D" id="1.10.274.10">
    <property type="entry name" value="PtsI, HPr-binding domain"/>
    <property type="match status" value="1"/>
</dbReference>
<dbReference type="InterPro" id="IPR015813">
    <property type="entry name" value="Pyrv/PenolPyrv_kinase-like_dom"/>
</dbReference>
<dbReference type="Gene3D" id="3.50.30.10">
    <property type="entry name" value="Phosphohistidine domain"/>
    <property type="match status" value="1"/>
</dbReference>
<name>A0ABW4SQP0_9ACTN</name>
<evidence type="ECO:0000256" key="12">
    <source>
        <dbReference type="ARBA" id="ARBA00022683"/>
    </source>
</evidence>
<dbReference type="InterPro" id="IPR000121">
    <property type="entry name" value="PEP_util_C"/>
</dbReference>
<dbReference type="Pfam" id="PF00391">
    <property type="entry name" value="PEP-utilizers"/>
    <property type="match status" value="1"/>
</dbReference>
<evidence type="ECO:0000259" key="19">
    <source>
        <dbReference type="Pfam" id="PF02896"/>
    </source>
</evidence>
<comment type="similarity">
    <text evidence="5 17">Belongs to the PEP-utilizing enzyme family.</text>
</comment>
<dbReference type="PROSITE" id="PS00742">
    <property type="entry name" value="PEP_ENZYMES_2"/>
    <property type="match status" value="1"/>
</dbReference>
<evidence type="ECO:0000256" key="4">
    <source>
        <dbReference type="ARBA" id="ARBA00004496"/>
    </source>
</evidence>